<comment type="caution">
    <text evidence="1">The sequence shown here is derived from an EMBL/GenBank/DDBJ whole genome shotgun (WGS) entry which is preliminary data.</text>
</comment>
<keyword evidence="1" id="KW-0687">Ribonucleoprotein</keyword>
<dbReference type="EMBL" id="LGTE01000007">
    <property type="protein sequence ID" value="KNZ69986.1"/>
    <property type="molecule type" value="Genomic_DNA"/>
</dbReference>
<dbReference type="PANTHER" id="PTHR38471:SF2">
    <property type="entry name" value="FOUR HELIX BUNDLE PROTEIN"/>
    <property type="match status" value="1"/>
</dbReference>
<evidence type="ECO:0000313" key="1">
    <source>
        <dbReference type="EMBL" id="KNZ69986.1"/>
    </source>
</evidence>
<dbReference type="Gene3D" id="1.20.1440.60">
    <property type="entry name" value="23S rRNA-intervening sequence"/>
    <property type="match status" value="1"/>
</dbReference>
<dbReference type="Proteomes" id="UP000037175">
    <property type="component" value="Unassembled WGS sequence"/>
</dbReference>
<gene>
    <name evidence="1" type="ORF">Tfer_1368</name>
</gene>
<keyword evidence="1" id="KW-0689">Ribosomal protein</keyword>
<name>A0A0L6W3F4_9FIRM</name>
<dbReference type="InterPro" id="IPR012657">
    <property type="entry name" value="23S_rRNA-intervening_sequence"/>
</dbReference>
<reference evidence="2" key="1">
    <citation type="submission" date="2015-07" db="EMBL/GenBank/DDBJ databases">
        <title>Complete Genome of Thermincola ferriacetica strain Z-0001T.</title>
        <authorList>
            <person name="Lusk B."/>
            <person name="Badalamenti J.P."/>
            <person name="Parameswaran P."/>
            <person name="Bond D.R."/>
            <person name="Torres C.I."/>
        </authorList>
    </citation>
    <scope>NUCLEOTIDE SEQUENCE [LARGE SCALE GENOMIC DNA]</scope>
    <source>
        <strain evidence="2">Z-0001</strain>
    </source>
</reference>
<dbReference type="SUPFAM" id="SSF158446">
    <property type="entry name" value="IVS-encoded protein-like"/>
    <property type="match status" value="1"/>
</dbReference>
<evidence type="ECO:0000313" key="2">
    <source>
        <dbReference type="Proteomes" id="UP000037175"/>
    </source>
</evidence>
<accession>A0A0L6W3F4</accession>
<proteinExistence type="predicted"/>
<sequence>MVENIIMVKSFEFAVSIVKLYQYLCSSKKEYVLAKQLLRSGTSIGANVKEAVNAQSRKDFISKMNIALKEANECEYWIELLIRTDYLSETEGLTILNDCREINKILSSIVKTSKKRQLIQKIIDD</sequence>
<dbReference type="NCBIfam" id="TIGR02436">
    <property type="entry name" value="four helix bundle protein"/>
    <property type="match status" value="1"/>
</dbReference>
<dbReference type="GO" id="GO:0005840">
    <property type="term" value="C:ribosome"/>
    <property type="evidence" value="ECO:0007669"/>
    <property type="project" value="UniProtKB-KW"/>
</dbReference>
<dbReference type="AlphaFoldDB" id="A0A0L6W3F4"/>
<dbReference type="Pfam" id="PF05635">
    <property type="entry name" value="23S_rRNA_IVP"/>
    <property type="match status" value="1"/>
</dbReference>
<dbReference type="PANTHER" id="PTHR38471">
    <property type="entry name" value="FOUR HELIX BUNDLE PROTEIN"/>
    <property type="match status" value="1"/>
</dbReference>
<protein>
    <submittedName>
        <fullName evidence="1">S23 ribosomal protein</fullName>
    </submittedName>
</protein>
<organism evidence="1 2">
    <name type="scientific">Thermincola ferriacetica</name>
    <dbReference type="NCBI Taxonomy" id="281456"/>
    <lineage>
        <taxon>Bacteria</taxon>
        <taxon>Bacillati</taxon>
        <taxon>Bacillota</taxon>
        <taxon>Clostridia</taxon>
        <taxon>Eubacteriales</taxon>
        <taxon>Thermincolaceae</taxon>
        <taxon>Thermincola</taxon>
    </lineage>
</organism>
<dbReference type="PIRSF" id="PIRSF035652">
    <property type="entry name" value="CHP02436"/>
    <property type="match status" value="1"/>
</dbReference>
<dbReference type="InterPro" id="IPR036583">
    <property type="entry name" value="23S_rRNA_IVS_sf"/>
</dbReference>
<keyword evidence="2" id="KW-1185">Reference proteome</keyword>